<keyword evidence="11" id="KW-0012">Acyltransferase</keyword>
<dbReference type="GO" id="GO:0005886">
    <property type="term" value="C:plasma membrane"/>
    <property type="evidence" value="ECO:0007669"/>
    <property type="project" value="UniProtKB-SubCell"/>
</dbReference>
<comment type="subcellular location">
    <subcellularLocation>
        <location evidence="10">Cell membrane</location>
        <topology evidence="10">Multi-pass membrane protein</topology>
    </subcellularLocation>
</comment>
<comment type="subunit">
    <text evidence="10">Probably interacts with PlsX.</text>
</comment>
<evidence type="ECO:0000256" key="10">
    <source>
        <dbReference type="HAMAP-Rule" id="MF_01043"/>
    </source>
</evidence>
<dbReference type="InterPro" id="IPR003811">
    <property type="entry name" value="G3P_acylTferase_PlsY"/>
</dbReference>
<dbReference type="GO" id="GO:0008654">
    <property type="term" value="P:phospholipid biosynthetic process"/>
    <property type="evidence" value="ECO:0007669"/>
    <property type="project" value="UniProtKB-UniRule"/>
</dbReference>
<keyword evidence="2 10" id="KW-0444">Lipid biosynthesis</keyword>
<comment type="catalytic activity">
    <reaction evidence="10">
        <text>an acyl phosphate + sn-glycerol 3-phosphate = a 1-acyl-sn-glycero-3-phosphate + phosphate</text>
        <dbReference type="Rhea" id="RHEA:34075"/>
        <dbReference type="ChEBI" id="CHEBI:43474"/>
        <dbReference type="ChEBI" id="CHEBI:57597"/>
        <dbReference type="ChEBI" id="CHEBI:57970"/>
        <dbReference type="ChEBI" id="CHEBI:59918"/>
        <dbReference type="EC" id="2.3.1.275"/>
    </reaction>
</comment>
<keyword evidence="8 10" id="KW-0594">Phospholipid biosynthesis</keyword>
<keyword evidence="3 10" id="KW-0808">Transferase</keyword>
<feature type="transmembrane region" description="Helical" evidence="10">
    <location>
        <begin position="112"/>
        <end position="133"/>
    </location>
</feature>
<keyword evidence="7 10" id="KW-0472">Membrane</keyword>
<keyword evidence="1 10" id="KW-1003">Cell membrane</keyword>
<dbReference type="EMBL" id="DF968181">
    <property type="protein sequence ID" value="GAP41114.1"/>
    <property type="molecule type" value="Genomic_DNA"/>
</dbReference>
<feature type="transmembrane region" description="Helical" evidence="10">
    <location>
        <begin position="162"/>
        <end position="179"/>
    </location>
</feature>
<dbReference type="HAMAP" id="MF_01043">
    <property type="entry name" value="PlsY"/>
    <property type="match status" value="1"/>
</dbReference>
<keyword evidence="6 10" id="KW-0443">Lipid metabolism</keyword>
<dbReference type="Proteomes" id="UP000053370">
    <property type="component" value="Unassembled WGS sequence"/>
</dbReference>
<keyword evidence="4 10" id="KW-0812">Transmembrane</keyword>
<name>A0A0S7BLA8_9CHLR</name>
<dbReference type="RefSeq" id="WP_062281677.1">
    <property type="nucleotide sequence ID" value="NZ_DF968181.1"/>
</dbReference>
<dbReference type="GO" id="GO:0043772">
    <property type="term" value="F:acyl-phosphate glycerol-3-phosphate acyltransferase activity"/>
    <property type="evidence" value="ECO:0007669"/>
    <property type="project" value="UniProtKB-UniRule"/>
</dbReference>
<dbReference type="UniPathway" id="UPA00085"/>
<evidence type="ECO:0000256" key="1">
    <source>
        <dbReference type="ARBA" id="ARBA00022475"/>
    </source>
</evidence>
<reference evidence="11" key="1">
    <citation type="journal article" date="2015" name="Genome Announc.">
        <title>Draft Genome Sequence of Anaerolineae Strain TC1, a Novel Isolate from a Methanogenic Wastewater Treatment System.</title>
        <authorList>
            <person name="Matsuura N."/>
            <person name="Tourlousse D.M."/>
            <person name="Sun L."/>
            <person name="Toyonaga M."/>
            <person name="Kuroda K."/>
            <person name="Ohashi A."/>
            <person name="Cruz R."/>
            <person name="Yamaguchi T."/>
            <person name="Sekiguchi Y."/>
        </authorList>
    </citation>
    <scope>NUCLEOTIDE SEQUENCE [LARGE SCALE GENOMIC DNA]</scope>
    <source>
        <strain evidence="11">TC1</strain>
    </source>
</reference>
<comment type="pathway">
    <text evidence="10">Lipid metabolism; phospholipid metabolism.</text>
</comment>
<evidence type="ECO:0000313" key="12">
    <source>
        <dbReference type="Proteomes" id="UP000053370"/>
    </source>
</evidence>
<comment type="function">
    <text evidence="10">Catalyzes the transfer of an acyl group from acyl-phosphate (acyl-PO(4)) to glycerol-3-phosphate (G3P) to form lysophosphatidic acid (LPA). This enzyme utilizes acyl-phosphate as fatty acyl donor, but not acyl-CoA or acyl-ACP.</text>
</comment>
<dbReference type="PATRIC" id="fig|1678840.3.peg.2517"/>
<keyword evidence="5 10" id="KW-1133">Transmembrane helix</keyword>
<sequence length="232" mass="25779">MKIPLIFFLMIAGYLLGSIPAAYVVGRIVKKIDLRQYGSGTVSSSMVWEHVGHWAVIPVALFDVFKASVPVWLAIHFNLGEIVALMIGICVVAGHNWPIFLKFQGGRGLSPMIGILLVLFPPGVVWLLCFLLLGRLYEPPIMALLGLITLPILVILMKGSKVIYFAAGLFLLITLMKRLEANQRALPSTIKQKWSVLLLRLLYDRDIKDHQAWIHRKPENQANSASSNPGDS</sequence>
<organism evidence="11">
    <name type="scientific">Flexilinea flocculi</name>
    <dbReference type="NCBI Taxonomy" id="1678840"/>
    <lineage>
        <taxon>Bacteria</taxon>
        <taxon>Bacillati</taxon>
        <taxon>Chloroflexota</taxon>
        <taxon>Anaerolineae</taxon>
        <taxon>Anaerolineales</taxon>
        <taxon>Anaerolineaceae</taxon>
        <taxon>Flexilinea</taxon>
    </lineage>
</organism>
<feature type="transmembrane region" description="Helical" evidence="10">
    <location>
        <begin position="82"/>
        <end position="100"/>
    </location>
</feature>
<dbReference type="SMART" id="SM01207">
    <property type="entry name" value="G3P_acyltransf"/>
    <property type="match status" value="1"/>
</dbReference>
<evidence type="ECO:0000256" key="2">
    <source>
        <dbReference type="ARBA" id="ARBA00022516"/>
    </source>
</evidence>
<accession>A0A0S7BLA8</accession>
<proteinExistence type="inferred from homology"/>
<evidence type="ECO:0000256" key="9">
    <source>
        <dbReference type="ARBA" id="ARBA00023264"/>
    </source>
</evidence>
<dbReference type="Pfam" id="PF02660">
    <property type="entry name" value="G3P_acyltransf"/>
    <property type="match status" value="1"/>
</dbReference>
<dbReference type="PANTHER" id="PTHR30309">
    <property type="entry name" value="INNER MEMBRANE PROTEIN YGIH"/>
    <property type="match status" value="1"/>
</dbReference>
<evidence type="ECO:0000256" key="7">
    <source>
        <dbReference type="ARBA" id="ARBA00023136"/>
    </source>
</evidence>
<gene>
    <name evidence="10" type="primary">plsY</name>
    <name evidence="11" type="ORF">ATC1_131096</name>
</gene>
<dbReference type="PANTHER" id="PTHR30309:SF0">
    <property type="entry name" value="GLYCEROL-3-PHOSPHATE ACYLTRANSFERASE-RELATED"/>
    <property type="match status" value="1"/>
</dbReference>
<evidence type="ECO:0000256" key="3">
    <source>
        <dbReference type="ARBA" id="ARBA00022679"/>
    </source>
</evidence>
<dbReference type="AlphaFoldDB" id="A0A0S7BLA8"/>
<evidence type="ECO:0000256" key="8">
    <source>
        <dbReference type="ARBA" id="ARBA00023209"/>
    </source>
</evidence>
<protein>
    <recommendedName>
        <fullName evidence="10">Glycerol-3-phosphate acyltransferase</fullName>
    </recommendedName>
    <alternativeName>
        <fullName evidence="10">Acyl-PO4 G3P acyltransferase</fullName>
    </alternativeName>
    <alternativeName>
        <fullName evidence="10">Acyl-phosphate--glycerol-3-phosphate acyltransferase</fullName>
    </alternativeName>
    <alternativeName>
        <fullName evidence="10">G3P acyltransferase</fullName>
        <shortName evidence="10">GPAT</shortName>
        <ecNumber evidence="10">2.3.1.275</ecNumber>
    </alternativeName>
    <alternativeName>
        <fullName evidence="10">Lysophosphatidic acid synthase</fullName>
        <shortName evidence="10">LPA synthase</shortName>
    </alternativeName>
</protein>
<evidence type="ECO:0000256" key="6">
    <source>
        <dbReference type="ARBA" id="ARBA00023098"/>
    </source>
</evidence>
<dbReference type="EC" id="2.3.1.275" evidence="10"/>
<evidence type="ECO:0000256" key="4">
    <source>
        <dbReference type="ARBA" id="ARBA00022692"/>
    </source>
</evidence>
<comment type="similarity">
    <text evidence="10">Belongs to the PlsY family.</text>
</comment>
<dbReference type="OrthoDB" id="154729at2"/>
<keyword evidence="12" id="KW-1185">Reference proteome</keyword>
<evidence type="ECO:0000313" key="11">
    <source>
        <dbReference type="EMBL" id="GAP41114.1"/>
    </source>
</evidence>
<comment type="caution">
    <text evidence="10">Lacks conserved residue(s) required for the propagation of feature annotation.</text>
</comment>
<evidence type="ECO:0000256" key="5">
    <source>
        <dbReference type="ARBA" id="ARBA00022989"/>
    </source>
</evidence>
<dbReference type="STRING" id="1678840.ATC1_131096"/>
<keyword evidence="9 10" id="KW-1208">Phospholipid metabolism</keyword>